<evidence type="ECO:0000313" key="3">
    <source>
        <dbReference type="Proteomes" id="UP001219518"/>
    </source>
</evidence>
<dbReference type="EMBL" id="JAHWGI010000033">
    <property type="protein sequence ID" value="KAK3908206.1"/>
    <property type="molecule type" value="Genomic_DNA"/>
</dbReference>
<gene>
    <name evidence="2" type="ORF">KUF71_018719</name>
</gene>
<proteinExistence type="predicted"/>
<feature type="compositionally biased region" description="Pro residues" evidence="1">
    <location>
        <begin position="8"/>
        <end position="18"/>
    </location>
</feature>
<evidence type="ECO:0000313" key="2">
    <source>
        <dbReference type="EMBL" id="KAK3908206.1"/>
    </source>
</evidence>
<dbReference type="AlphaFoldDB" id="A0AAE1GSY7"/>
<sequence>MAGKPERVPPGQPSPAPPSSQNQAPLQNVIVYVSENFPQTYMTQQNVECGEAYSNNINGQGYINGDPSTASMNNGNQVMKHGKTQEFQSNGFLPVQNNGAYFQTNTNGEGTVVQNNNFNSCQMASNIMNNFSYTNDGNSIVNHGFESMKCNPEISNHQIPMQQQSSACASNGTSSHMVMNSREPMSVYAIAQSPQNVPVSGMQTFSSNQMDLKQGLDNSSLDNFMTIIGDSSSANINVQRCDSVRSDAAESSCSSLSSADCQQEPSNNSGPVLVQQNQMQGQVDLNQHAFQSGPNVQRFMHQSAHQTPQMFSGANQQVLVNSNMGQHVVQTGLNQPYINPGEHQIQIMQGNLPGDGSHSQFLPSGGNGRVAHPGNNSVSCSTPQMAQGSHPQLVATSGSNQLQIFPQNVNQIHVVSSQVSGMQVSGGKPQVQQQQQQQ</sequence>
<comment type="caution">
    <text evidence="2">The sequence shown here is derived from an EMBL/GenBank/DDBJ whole genome shotgun (WGS) entry which is preliminary data.</text>
</comment>
<name>A0AAE1GSY7_9NEOP</name>
<reference evidence="2" key="1">
    <citation type="submission" date="2021-07" db="EMBL/GenBank/DDBJ databases">
        <authorList>
            <person name="Catto M.A."/>
            <person name="Jacobson A."/>
            <person name="Kennedy G."/>
            <person name="Labadie P."/>
            <person name="Hunt B.G."/>
            <person name="Srinivasan R."/>
        </authorList>
    </citation>
    <scope>NUCLEOTIDE SEQUENCE</scope>
    <source>
        <strain evidence="2">PL_HMW_Pooled</strain>
        <tissue evidence="2">Head</tissue>
    </source>
</reference>
<feature type="non-terminal residue" evidence="2">
    <location>
        <position position="438"/>
    </location>
</feature>
<feature type="region of interest" description="Disordered" evidence="1">
    <location>
        <begin position="1"/>
        <end position="23"/>
    </location>
</feature>
<organism evidence="2 3">
    <name type="scientific">Frankliniella fusca</name>
    <dbReference type="NCBI Taxonomy" id="407009"/>
    <lineage>
        <taxon>Eukaryota</taxon>
        <taxon>Metazoa</taxon>
        <taxon>Ecdysozoa</taxon>
        <taxon>Arthropoda</taxon>
        <taxon>Hexapoda</taxon>
        <taxon>Insecta</taxon>
        <taxon>Pterygota</taxon>
        <taxon>Neoptera</taxon>
        <taxon>Paraneoptera</taxon>
        <taxon>Thysanoptera</taxon>
        <taxon>Terebrantia</taxon>
        <taxon>Thripoidea</taxon>
        <taxon>Thripidae</taxon>
        <taxon>Frankliniella</taxon>
    </lineage>
</organism>
<accession>A0AAE1GSY7</accession>
<protein>
    <submittedName>
        <fullName evidence="2">Uncharacterized protein</fullName>
    </submittedName>
</protein>
<keyword evidence="3" id="KW-1185">Reference proteome</keyword>
<reference evidence="2" key="2">
    <citation type="journal article" date="2023" name="BMC Genomics">
        <title>Pest status, molecular evolution, and epigenetic factors derived from the genome assembly of Frankliniella fusca, a thysanopteran phytovirus vector.</title>
        <authorList>
            <person name="Catto M.A."/>
            <person name="Labadie P.E."/>
            <person name="Jacobson A.L."/>
            <person name="Kennedy G.G."/>
            <person name="Srinivasan R."/>
            <person name="Hunt B.G."/>
        </authorList>
    </citation>
    <scope>NUCLEOTIDE SEQUENCE</scope>
    <source>
        <strain evidence="2">PL_HMW_Pooled</strain>
    </source>
</reference>
<dbReference type="Proteomes" id="UP001219518">
    <property type="component" value="Unassembled WGS sequence"/>
</dbReference>
<evidence type="ECO:0000256" key="1">
    <source>
        <dbReference type="SAM" id="MobiDB-lite"/>
    </source>
</evidence>